<dbReference type="EMBL" id="KN833706">
    <property type="protein sequence ID" value="KIK25637.1"/>
    <property type="molecule type" value="Genomic_DNA"/>
</dbReference>
<dbReference type="STRING" id="765257.A0A0C9ZTP6"/>
<feature type="region of interest" description="Disordered" evidence="1">
    <location>
        <begin position="232"/>
        <end position="267"/>
    </location>
</feature>
<reference evidence="2 3" key="1">
    <citation type="submission" date="2014-04" db="EMBL/GenBank/DDBJ databases">
        <authorList>
            <consortium name="DOE Joint Genome Institute"/>
            <person name="Kuo A."/>
            <person name="Kohler A."/>
            <person name="Costa M.D."/>
            <person name="Nagy L.G."/>
            <person name="Floudas D."/>
            <person name="Copeland A."/>
            <person name="Barry K.W."/>
            <person name="Cichocki N."/>
            <person name="Veneault-Fourrey C."/>
            <person name="LaButti K."/>
            <person name="Lindquist E.A."/>
            <person name="Lipzen A."/>
            <person name="Lundell T."/>
            <person name="Morin E."/>
            <person name="Murat C."/>
            <person name="Sun H."/>
            <person name="Tunlid A."/>
            <person name="Henrissat B."/>
            <person name="Grigoriev I.V."/>
            <person name="Hibbett D.S."/>
            <person name="Martin F."/>
            <person name="Nordberg H.P."/>
            <person name="Cantor M.N."/>
            <person name="Hua S.X."/>
        </authorList>
    </citation>
    <scope>NUCLEOTIDE SEQUENCE [LARGE SCALE GENOMIC DNA]</scope>
    <source>
        <strain evidence="2 3">441</strain>
    </source>
</reference>
<dbReference type="OrthoDB" id="9977870at2759"/>
<protein>
    <recommendedName>
        <fullName evidence="4">RING-type domain-containing protein</fullName>
    </recommendedName>
</protein>
<evidence type="ECO:0000313" key="3">
    <source>
        <dbReference type="Proteomes" id="UP000054018"/>
    </source>
</evidence>
<name>A0A0C9ZTP6_9AGAM</name>
<feature type="compositionally biased region" description="Low complexity" evidence="1">
    <location>
        <begin position="255"/>
        <end position="266"/>
    </location>
</feature>
<feature type="region of interest" description="Disordered" evidence="1">
    <location>
        <begin position="65"/>
        <end position="86"/>
    </location>
</feature>
<feature type="compositionally biased region" description="Polar residues" evidence="1">
    <location>
        <begin position="239"/>
        <end position="248"/>
    </location>
</feature>
<reference evidence="3" key="2">
    <citation type="submission" date="2015-01" db="EMBL/GenBank/DDBJ databases">
        <title>Evolutionary Origins and Diversification of the Mycorrhizal Mutualists.</title>
        <authorList>
            <consortium name="DOE Joint Genome Institute"/>
            <consortium name="Mycorrhizal Genomics Consortium"/>
            <person name="Kohler A."/>
            <person name="Kuo A."/>
            <person name="Nagy L.G."/>
            <person name="Floudas D."/>
            <person name="Copeland A."/>
            <person name="Barry K.W."/>
            <person name="Cichocki N."/>
            <person name="Veneault-Fourrey C."/>
            <person name="LaButti K."/>
            <person name="Lindquist E.A."/>
            <person name="Lipzen A."/>
            <person name="Lundell T."/>
            <person name="Morin E."/>
            <person name="Murat C."/>
            <person name="Riley R."/>
            <person name="Ohm R."/>
            <person name="Sun H."/>
            <person name="Tunlid A."/>
            <person name="Henrissat B."/>
            <person name="Grigoriev I.V."/>
            <person name="Hibbett D.S."/>
            <person name="Martin F."/>
        </authorList>
    </citation>
    <scope>NUCLEOTIDE SEQUENCE [LARGE SCALE GENOMIC DNA]</scope>
    <source>
        <strain evidence="3">441</strain>
    </source>
</reference>
<evidence type="ECO:0000256" key="1">
    <source>
        <dbReference type="SAM" id="MobiDB-lite"/>
    </source>
</evidence>
<dbReference type="Proteomes" id="UP000054018">
    <property type="component" value="Unassembled WGS sequence"/>
</dbReference>
<evidence type="ECO:0008006" key="4">
    <source>
        <dbReference type="Google" id="ProtNLM"/>
    </source>
</evidence>
<dbReference type="AlphaFoldDB" id="A0A0C9ZTP6"/>
<gene>
    <name evidence="2" type="ORF">PISMIDRAFT_331736</name>
</gene>
<dbReference type="HOGENOM" id="CLU_664138_0_0_1"/>
<proteinExistence type="predicted"/>
<accession>A0A0C9ZTP6</accession>
<sequence length="414" mass="45711">MIAFVPTRLPVLRDQAVRGLSGMGIAWSAHSLRSDGATFTNDHVSTDTRSHACLEPAGYGRQVTVNRTAGPSQPRNRNSMASNRPQSTYEDDLLRILIDLGPEGIRQFQEYYDRRNCQGRRMTDHDVAMSMFLENAKELEAIAEDRALALASARDPHLEGKETAPGGPNPSRVHRIRKWGRRFVSLLNTWAHTPVVPTTLAAPVPGIRQMSPPTTILARSATSIHVATPAVPNMRRVPSPTTESTNVAVPTAPDTTIPARSTTPTTDAAIPAVPDIRPTCHVCLVCQDPIQGPKIQAPCGHYYDIPCIASLFQSATGDESLYPPRCCKQIIPFSHVQPHLPRTLVTHFQEKSREFSTLNRVYCAQESCSRFLGPRTETASWAAVYYCPSPNCRTSTCGSCKGRYDGWMHRCRQD</sequence>
<organism evidence="2 3">
    <name type="scientific">Pisolithus microcarpus 441</name>
    <dbReference type="NCBI Taxonomy" id="765257"/>
    <lineage>
        <taxon>Eukaryota</taxon>
        <taxon>Fungi</taxon>
        <taxon>Dikarya</taxon>
        <taxon>Basidiomycota</taxon>
        <taxon>Agaricomycotina</taxon>
        <taxon>Agaricomycetes</taxon>
        <taxon>Agaricomycetidae</taxon>
        <taxon>Boletales</taxon>
        <taxon>Sclerodermatineae</taxon>
        <taxon>Pisolithaceae</taxon>
        <taxon>Pisolithus</taxon>
    </lineage>
</organism>
<keyword evidence="3" id="KW-1185">Reference proteome</keyword>
<evidence type="ECO:0000313" key="2">
    <source>
        <dbReference type="EMBL" id="KIK25637.1"/>
    </source>
</evidence>
<dbReference type="SUPFAM" id="SSF57850">
    <property type="entry name" value="RING/U-box"/>
    <property type="match status" value="1"/>
</dbReference>